<dbReference type="InterPro" id="IPR013420">
    <property type="entry name" value="CRISPR-assoc_prot_Cas8b/Csh1_C"/>
</dbReference>
<dbReference type="Pfam" id="PF09484">
    <property type="entry name" value="Cas_TM1802"/>
    <property type="match status" value="1"/>
</dbReference>
<dbReference type="EMBL" id="BJXX01000126">
    <property type="protein sequence ID" value="GEN35329.1"/>
    <property type="molecule type" value="Genomic_DNA"/>
</dbReference>
<dbReference type="Proteomes" id="UP000321157">
    <property type="component" value="Unassembled WGS sequence"/>
</dbReference>
<evidence type="ECO:0000313" key="2">
    <source>
        <dbReference type="Proteomes" id="UP000321157"/>
    </source>
</evidence>
<keyword evidence="2" id="KW-1185">Reference proteome</keyword>
<protein>
    <submittedName>
        <fullName evidence="1">Type I-B CRISPR-associated protein Cas8b/Csh1</fullName>
    </submittedName>
</protein>
<evidence type="ECO:0000313" key="1">
    <source>
        <dbReference type="EMBL" id="GEN35329.1"/>
    </source>
</evidence>
<proteinExistence type="predicted"/>
<organism evidence="1 2">
    <name type="scientific">Aneurinibacillus danicus</name>
    <dbReference type="NCBI Taxonomy" id="267746"/>
    <lineage>
        <taxon>Bacteria</taxon>
        <taxon>Bacillati</taxon>
        <taxon>Bacillota</taxon>
        <taxon>Bacilli</taxon>
        <taxon>Bacillales</taxon>
        <taxon>Paenibacillaceae</taxon>
        <taxon>Aneurinibacillus group</taxon>
        <taxon>Aneurinibacillus</taxon>
    </lineage>
</organism>
<dbReference type="AlphaFoldDB" id="A0A511V916"/>
<dbReference type="NCBIfam" id="TIGR02556">
    <property type="entry name" value="cas_TM1802"/>
    <property type="match status" value="1"/>
</dbReference>
<name>A0A511V916_9BACL</name>
<reference evidence="1 2" key="1">
    <citation type="submission" date="2019-07" db="EMBL/GenBank/DDBJ databases">
        <title>Whole genome shotgun sequence of Aneurinibacillus danicus NBRC 102444.</title>
        <authorList>
            <person name="Hosoyama A."/>
            <person name="Uohara A."/>
            <person name="Ohji S."/>
            <person name="Ichikawa N."/>
        </authorList>
    </citation>
    <scope>NUCLEOTIDE SEQUENCE [LARGE SCALE GENOMIC DNA]</scope>
    <source>
        <strain evidence="1 2">NBRC 102444</strain>
    </source>
</reference>
<dbReference type="NCBIfam" id="TIGR02591">
    <property type="entry name" value="cas_Csh1"/>
    <property type="match status" value="1"/>
</dbReference>
<comment type="caution">
    <text evidence="1">The sequence shown here is derived from an EMBL/GenBank/DDBJ whole genome shotgun (WGS) entry which is preliminary data.</text>
</comment>
<gene>
    <name evidence="1" type="ORF">ADA01nite_27890</name>
</gene>
<dbReference type="InterPro" id="IPR013389">
    <property type="entry name" value="CRISPR-assoc_prot_Cas8b"/>
</dbReference>
<dbReference type="RefSeq" id="WP_146810870.1">
    <property type="nucleotide sequence ID" value="NZ_BJXX01000126.1"/>
</dbReference>
<dbReference type="OrthoDB" id="5422815at2"/>
<accession>A0A511V916</accession>
<sequence length="605" mass="70725">MISAIRDLGEWTQSYNQKEVLDVLIETIDPKNYPYAVILSFQDDKWEIELEEYDKFSSTKYLYRRGSPNGINYSPTAMITELRKTFTVKFAAWFEKIHKESKEEESKERFSIIKVAEIIAKEKEQILNAVEEKLSGVKEGAFFTVKIDGKYLKQIPVFTDIFLKMVNEKDIQISSSDRMCSVCGEKKSLVMGGSSAFKFYTIDKPGFITGGFDESRSWRNYPVCIECNLLLQEGKRFLEENLRFRFYGLSYLLIPQFLFGKLSLKDDVIDLLSDEEKRKSLKEESVNNTIASEDDILHYLQEESDQLMLHLLFMQKVQAAERILLLVQDVFPSHLRRIFEVKKDVERKFARGDGTLELYNFGRIRTFFQKSDEEKKNADLDKYFLEITAAVFHGSVLDIRFLITFFMKEIRRKFLNNGENEQNVRWAVRDALMNTLFFVQLGNLPKEEGKQMKASRFESVFTEYGPHLNKPEKRALFLLGSLAQLLLDVQKKIRNAQPFAEKLKGLRMRESDFLGLLPEVKEKLRQYEQDNRYEGYERHFASVLGEEISSLLLQAGSGWKLSIDEMNFYFSTGMYLKYNVWTAIKEQRDTNEKQIIELESGELVK</sequence>